<dbReference type="Proteomes" id="UP000419138">
    <property type="component" value="Unassembled WGS sequence"/>
</dbReference>
<accession>A0A646KHH2</accession>
<protein>
    <recommendedName>
        <fullName evidence="3">Beta/gamma crystallin 'Greek key' domain-containing protein</fullName>
    </recommendedName>
</protein>
<keyword evidence="2" id="KW-1185">Reference proteome</keyword>
<name>A0A646KHH2_STRJU</name>
<proteinExistence type="predicted"/>
<dbReference type="InterPro" id="IPR011024">
    <property type="entry name" value="G_crystallin-like"/>
</dbReference>
<evidence type="ECO:0000313" key="2">
    <source>
        <dbReference type="Proteomes" id="UP000419138"/>
    </source>
</evidence>
<reference evidence="1 2" key="1">
    <citation type="submission" date="2019-05" db="EMBL/GenBank/DDBJ databases">
        <title>Comparative genomics and metabolomics analyses of clavulanic acid producing Streptomyces species provides insight into specialized metabolism and evolution of beta-lactam biosynthetic gene clusters.</title>
        <authorList>
            <person name="Moore M.A."/>
            <person name="Cruz-Morales P."/>
            <person name="Barona Gomez F."/>
            <person name="Kapil T."/>
        </authorList>
    </citation>
    <scope>NUCLEOTIDE SEQUENCE [LARGE SCALE GENOMIC DNA]</scope>
    <source>
        <strain evidence="1 2">NRRL 5741</strain>
    </source>
</reference>
<dbReference type="RefSeq" id="WP_153523465.1">
    <property type="nucleotide sequence ID" value="NZ_JBEPDZ010000020.1"/>
</dbReference>
<dbReference type="AlphaFoldDB" id="A0A646KHH2"/>
<evidence type="ECO:0000313" key="1">
    <source>
        <dbReference type="EMBL" id="MQT01732.1"/>
    </source>
</evidence>
<dbReference type="OrthoDB" id="4260523at2"/>
<evidence type="ECO:0008006" key="3">
    <source>
        <dbReference type="Google" id="ProtNLM"/>
    </source>
</evidence>
<organism evidence="1 2">
    <name type="scientific">Streptomyces jumonjinensis</name>
    <dbReference type="NCBI Taxonomy" id="1945"/>
    <lineage>
        <taxon>Bacteria</taxon>
        <taxon>Bacillati</taxon>
        <taxon>Actinomycetota</taxon>
        <taxon>Actinomycetes</taxon>
        <taxon>Kitasatosporales</taxon>
        <taxon>Streptomycetaceae</taxon>
        <taxon>Streptomyces</taxon>
    </lineage>
</organism>
<dbReference type="Gene3D" id="2.60.20.10">
    <property type="entry name" value="Crystallins"/>
    <property type="match status" value="1"/>
</dbReference>
<gene>
    <name evidence="1" type="ORF">FF041_16390</name>
</gene>
<dbReference type="SUPFAM" id="SSF49695">
    <property type="entry name" value="gamma-Crystallin-like"/>
    <property type="match status" value="1"/>
</dbReference>
<dbReference type="EMBL" id="VCLA01000136">
    <property type="protein sequence ID" value="MQT01732.1"/>
    <property type="molecule type" value="Genomic_DNA"/>
</dbReference>
<sequence>MALTGAAMAMTLTFTTPGTAEATPQTMSIGSGAEVVAIAYEHTLFQGDALYIYGDDCRGSSWEQPLDWFPDGWNDRISSVTVRRWCSVVLYEHGSRGGLSMHLGRNGDYTNLHWFNDLASSLNLVQH</sequence>
<comment type="caution">
    <text evidence="1">The sequence shown here is derived from an EMBL/GenBank/DDBJ whole genome shotgun (WGS) entry which is preliminary data.</text>
</comment>